<dbReference type="PROSITE" id="PS51257">
    <property type="entry name" value="PROKAR_LIPOPROTEIN"/>
    <property type="match status" value="1"/>
</dbReference>
<evidence type="ECO:0000313" key="2">
    <source>
        <dbReference type="EMBL" id="REF86141.1"/>
    </source>
</evidence>
<reference evidence="2 3" key="1">
    <citation type="submission" date="2018-08" db="EMBL/GenBank/DDBJ databases">
        <title>Genomic Encyclopedia of Type Strains, Phase IV (KMG-IV): sequencing the most valuable type-strain genomes for metagenomic binning, comparative biology and taxonomic classification.</title>
        <authorList>
            <person name="Goeker M."/>
        </authorList>
    </citation>
    <scope>NUCLEOTIDE SEQUENCE [LARGE SCALE GENOMIC DNA]</scope>
    <source>
        <strain evidence="2 3">BW863</strain>
    </source>
</reference>
<comment type="caution">
    <text evidence="2">The sequence shown here is derived from an EMBL/GenBank/DDBJ whole genome shotgun (WGS) entry which is preliminary data.</text>
</comment>
<keyword evidence="3" id="KW-1185">Reference proteome</keyword>
<organism evidence="2 3">
    <name type="scientific">Methylovirgula ligni</name>
    <dbReference type="NCBI Taxonomy" id="569860"/>
    <lineage>
        <taxon>Bacteria</taxon>
        <taxon>Pseudomonadati</taxon>
        <taxon>Pseudomonadota</taxon>
        <taxon>Alphaproteobacteria</taxon>
        <taxon>Hyphomicrobiales</taxon>
        <taxon>Beijerinckiaceae</taxon>
        <taxon>Methylovirgula</taxon>
    </lineage>
</organism>
<name>A0A3D9YWR5_9HYPH</name>
<evidence type="ECO:0000313" key="3">
    <source>
        <dbReference type="Proteomes" id="UP000256900"/>
    </source>
</evidence>
<evidence type="ECO:0008006" key="4">
    <source>
        <dbReference type="Google" id="ProtNLM"/>
    </source>
</evidence>
<feature type="chain" id="PRO_5017570341" description="Cysteine rich repeat protein" evidence="1">
    <location>
        <begin position="27"/>
        <end position="104"/>
    </location>
</feature>
<protein>
    <recommendedName>
        <fullName evidence="4">Cysteine rich repeat protein</fullName>
    </recommendedName>
</protein>
<gene>
    <name evidence="2" type="ORF">DES32_2186</name>
</gene>
<sequence length="104" mass="11144">MRGLFNTQAAAIALAGSLALSFGCSAQQVTDAQRDACMPDAFRLCSAEIPDSGRVAACMDAHVSSLSPACRAAFQWRGASAEVTHHRHRHYARRLSGDEALVRN</sequence>
<evidence type="ECO:0000256" key="1">
    <source>
        <dbReference type="SAM" id="SignalP"/>
    </source>
</evidence>
<proteinExistence type="predicted"/>
<dbReference type="EMBL" id="QUMO01000003">
    <property type="protein sequence ID" value="REF86141.1"/>
    <property type="molecule type" value="Genomic_DNA"/>
</dbReference>
<dbReference type="Proteomes" id="UP000256900">
    <property type="component" value="Unassembled WGS sequence"/>
</dbReference>
<dbReference type="AlphaFoldDB" id="A0A3D9YWR5"/>
<accession>A0A3D9YWR5</accession>
<feature type="signal peptide" evidence="1">
    <location>
        <begin position="1"/>
        <end position="26"/>
    </location>
</feature>
<keyword evidence="1" id="KW-0732">Signal</keyword>